<organism evidence="13 14">
    <name type="scientific">Desulforhabdus amnigena</name>
    <dbReference type="NCBI Taxonomy" id="40218"/>
    <lineage>
        <taxon>Bacteria</taxon>
        <taxon>Pseudomonadati</taxon>
        <taxon>Thermodesulfobacteriota</taxon>
        <taxon>Syntrophobacteria</taxon>
        <taxon>Syntrophobacterales</taxon>
        <taxon>Syntrophobacteraceae</taxon>
        <taxon>Desulforhabdus</taxon>
    </lineage>
</organism>
<dbReference type="InterPro" id="IPR014777">
    <property type="entry name" value="4pyrrole_Mease_sub1"/>
</dbReference>
<dbReference type="GO" id="GO:0019354">
    <property type="term" value="P:siroheme biosynthetic process"/>
    <property type="evidence" value="ECO:0007669"/>
    <property type="project" value="InterPro"/>
</dbReference>
<dbReference type="NCBIfam" id="TIGR01469">
    <property type="entry name" value="cobA_cysG_Cterm"/>
    <property type="match status" value="1"/>
</dbReference>
<dbReference type="EC" id="2.1.1.107" evidence="2"/>
<dbReference type="InterPro" id="IPR003754">
    <property type="entry name" value="4pyrrol_synth_uPrphyn_synth"/>
</dbReference>
<dbReference type="InterPro" id="IPR036108">
    <property type="entry name" value="4pyrrol_syn_uPrphyn_synt_sf"/>
</dbReference>
<feature type="domain" description="Tetrapyrrole biosynthesis uroporphyrinogen III synthase" evidence="12">
    <location>
        <begin position="267"/>
        <end position="497"/>
    </location>
</feature>
<dbReference type="FunFam" id="3.40.50.10090:FF:000001">
    <property type="entry name" value="Bifunctional uroporphyrinogen-III C-methyltransferase/uroporphyrinogen-III synthase"/>
    <property type="match status" value="1"/>
</dbReference>
<evidence type="ECO:0000259" key="12">
    <source>
        <dbReference type="Pfam" id="PF02602"/>
    </source>
</evidence>
<dbReference type="EMBL" id="BSDR01000001">
    <property type="protein sequence ID" value="GLI36275.1"/>
    <property type="molecule type" value="Genomic_DNA"/>
</dbReference>
<dbReference type="InterPro" id="IPR035996">
    <property type="entry name" value="4pyrrol_Methylase_sf"/>
</dbReference>
<keyword evidence="3" id="KW-0169">Cobalamin biosynthesis</keyword>
<sequence>MGKGKVYLVGAGPGDPGLLTLRAKELLEQAEVVIYDYLANVEFLKYAPPEAERIYVGKKGGDHTLSQWEINDLLVKKGRDNIVVRLKGGDPFVFGRGGEEAQVLVTAGIPFEVVPGITAAIAVPAYAGIPLSHRDHTASMAFVTGHEREDAEDSKIEWEKLAMGVGTLVFFMGVKNLPQICRNLIENGRAPDTPVAVIRWGTTPDQKTVTGTLETIVEAVRQAGLKPPAITVVGGVVQLRNELNWFENRPLFGRRIVVTRAREQASDFKSILSKLGAHCIEFPTIEIQPPFSWEPLDNAISRLSTYDWAIFTSVNGVKFFMERLWAAGHDVRELKGVRLATIGPKTSEALEKFGLRPDLVPTEYRAESVLEGLAGEDLAGKRFLMPRALVARDILPRTLCEKGAQVDVVPAYQTVLPEHRSEEILDRLRRSEIHCVTFTSSSTVANFFSLFQREEILPLLRKTAVACIGPITAQTAEEHGLATDIMPSEYTIEGLVQSIRSYFESKGKP</sequence>
<comment type="pathway">
    <text evidence="9">Cofactor biosynthesis; adenosylcobalamin biosynthesis; precorrin-2 from uroporphyrinogen III: step 1/1.</text>
</comment>
<accession>A0A9W6FWH2</accession>
<feature type="domain" description="Tetrapyrrole methylase" evidence="11">
    <location>
        <begin position="5"/>
        <end position="216"/>
    </location>
</feature>
<dbReference type="AlphaFoldDB" id="A0A9W6FWH2"/>
<dbReference type="Gene3D" id="3.40.1010.10">
    <property type="entry name" value="Cobalt-precorrin-4 Transmethylase, Domain 1"/>
    <property type="match status" value="1"/>
</dbReference>
<evidence type="ECO:0000256" key="6">
    <source>
        <dbReference type="ARBA" id="ARBA00022691"/>
    </source>
</evidence>
<dbReference type="CDD" id="cd06578">
    <property type="entry name" value="HemD"/>
    <property type="match status" value="1"/>
</dbReference>
<gene>
    <name evidence="13" type="primary">hemD</name>
    <name evidence="13" type="ORF">DAMNIGENAA_37080</name>
</gene>
<dbReference type="Pfam" id="PF00590">
    <property type="entry name" value="TP_methylase"/>
    <property type="match status" value="1"/>
</dbReference>
<evidence type="ECO:0000313" key="13">
    <source>
        <dbReference type="EMBL" id="GLI36275.1"/>
    </source>
</evidence>
<dbReference type="Gene3D" id="3.30.950.10">
    <property type="entry name" value="Methyltransferase, Cobalt-precorrin-4 Transmethylase, Domain 2"/>
    <property type="match status" value="1"/>
</dbReference>
<evidence type="ECO:0000256" key="5">
    <source>
        <dbReference type="ARBA" id="ARBA00022679"/>
    </source>
</evidence>
<evidence type="ECO:0000259" key="11">
    <source>
        <dbReference type="Pfam" id="PF00590"/>
    </source>
</evidence>
<keyword evidence="7" id="KW-0627">Porphyrin biosynthesis</keyword>
<evidence type="ECO:0000256" key="2">
    <source>
        <dbReference type="ARBA" id="ARBA00012162"/>
    </source>
</evidence>
<dbReference type="SUPFAM" id="SSF69618">
    <property type="entry name" value="HemD-like"/>
    <property type="match status" value="1"/>
</dbReference>
<dbReference type="GO" id="GO:0004851">
    <property type="term" value="F:uroporphyrin-III C-methyltransferase activity"/>
    <property type="evidence" value="ECO:0007669"/>
    <property type="project" value="UniProtKB-EC"/>
</dbReference>
<keyword evidence="5 10" id="KW-0808">Transferase</keyword>
<comment type="similarity">
    <text evidence="1 10">Belongs to the precorrin methyltransferase family.</text>
</comment>
<dbReference type="InterPro" id="IPR050161">
    <property type="entry name" value="Siro_Cobalamin_biosynth"/>
</dbReference>
<evidence type="ECO:0000256" key="7">
    <source>
        <dbReference type="ARBA" id="ARBA00023244"/>
    </source>
</evidence>
<reference evidence="13" key="1">
    <citation type="submission" date="2022-12" db="EMBL/GenBank/DDBJ databases">
        <title>Reference genome sequencing for broad-spectrum identification of bacterial and archaeal isolates by mass spectrometry.</title>
        <authorList>
            <person name="Sekiguchi Y."/>
            <person name="Tourlousse D.M."/>
        </authorList>
    </citation>
    <scope>NUCLEOTIDE SEQUENCE</scope>
    <source>
        <strain evidence="13">ASRB1</strain>
    </source>
</reference>
<evidence type="ECO:0000313" key="14">
    <source>
        <dbReference type="Proteomes" id="UP001144372"/>
    </source>
</evidence>
<comment type="caution">
    <text evidence="13">The sequence shown here is derived from an EMBL/GenBank/DDBJ whole genome shotgun (WGS) entry which is preliminary data.</text>
</comment>
<comment type="pathway">
    <text evidence="8">Porphyrin-containing compound metabolism; siroheme biosynthesis; precorrin-2 from uroporphyrinogen III: step 1/1.</text>
</comment>
<protein>
    <recommendedName>
        <fullName evidence="2">uroporphyrinogen-III C-methyltransferase</fullName>
        <ecNumber evidence="2">2.1.1.107</ecNumber>
    </recommendedName>
</protein>
<keyword evidence="6" id="KW-0949">S-adenosyl-L-methionine</keyword>
<keyword evidence="4 10" id="KW-0489">Methyltransferase</keyword>
<keyword evidence="14" id="KW-1185">Reference proteome</keyword>
<proteinExistence type="inferred from homology"/>
<dbReference type="NCBIfam" id="NF004790">
    <property type="entry name" value="PRK06136.1"/>
    <property type="match status" value="1"/>
</dbReference>
<dbReference type="GO" id="GO:0009236">
    <property type="term" value="P:cobalamin biosynthetic process"/>
    <property type="evidence" value="ECO:0007669"/>
    <property type="project" value="UniProtKB-KW"/>
</dbReference>
<dbReference type="PANTHER" id="PTHR45790:SF3">
    <property type="entry name" value="S-ADENOSYL-L-METHIONINE-DEPENDENT UROPORPHYRINOGEN III METHYLTRANSFERASE, CHLOROPLASTIC"/>
    <property type="match status" value="1"/>
</dbReference>
<dbReference type="FunFam" id="3.30.950.10:FF:000001">
    <property type="entry name" value="Siroheme synthase"/>
    <property type="match status" value="1"/>
</dbReference>
<dbReference type="PROSITE" id="PS00840">
    <property type="entry name" value="SUMT_2"/>
    <property type="match status" value="1"/>
</dbReference>
<dbReference type="SUPFAM" id="SSF53790">
    <property type="entry name" value="Tetrapyrrole methylase"/>
    <property type="match status" value="1"/>
</dbReference>
<evidence type="ECO:0000256" key="10">
    <source>
        <dbReference type="RuleBase" id="RU003960"/>
    </source>
</evidence>
<evidence type="ECO:0000256" key="4">
    <source>
        <dbReference type="ARBA" id="ARBA00022603"/>
    </source>
</evidence>
<dbReference type="RefSeq" id="WP_281796560.1">
    <property type="nucleotide sequence ID" value="NZ_BSDR01000001.1"/>
</dbReference>
<dbReference type="Gene3D" id="3.40.50.10090">
    <property type="match status" value="2"/>
</dbReference>
<dbReference type="GO" id="GO:0032259">
    <property type="term" value="P:methylation"/>
    <property type="evidence" value="ECO:0007669"/>
    <property type="project" value="UniProtKB-KW"/>
</dbReference>
<dbReference type="CDD" id="cd11642">
    <property type="entry name" value="SUMT"/>
    <property type="match status" value="1"/>
</dbReference>
<evidence type="ECO:0000256" key="1">
    <source>
        <dbReference type="ARBA" id="ARBA00005879"/>
    </source>
</evidence>
<evidence type="ECO:0000256" key="9">
    <source>
        <dbReference type="ARBA" id="ARBA00060548"/>
    </source>
</evidence>
<dbReference type="PANTHER" id="PTHR45790">
    <property type="entry name" value="SIROHEME SYNTHASE-RELATED"/>
    <property type="match status" value="1"/>
</dbReference>
<evidence type="ECO:0000256" key="3">
    <source>
        <dbReference type="ARBA" id="ARBA00022573"/>
    </source>
</evidence>
<dbReference type="InterPro" id="IPR006366">
    <property type="entry name" value="CobA/CysG_C"/>
</dbReference>
<dbReference type="InterPro" id="IPR000878">
    <property type="entry name" value="4pyrrol_Mease"/>
</dbReference>
<dbReference type="InterPro" id="IPR003043">
    <property type="entry name" value="Uropor_MeTrfase_CS"/>
</dbReference>
<name>A0A9W6FWH2_9BACT</name>
<dbReference type="PROSITE" id="PS00839">
    <property type="entry name" value="SUMT_1"/>
    <property type="match status" value="1"/>
</dbReference>
<dbReference type="Pfam" id="PF02602">
    <property type="entry name" value="HEM4"/>
    <property type="match status" value="1"/>
</dbReference>
<dbReference type="GO" id="GO:0004852">
    <property type="term" value="F:uroporphyrinogen-III synthase activity"/>
    <property type="evidence" value="ECO:0007669"/>
    <property type="project" value="InterPro"/>
</dbReference>
<dbReference type="Proteomes" id="UP001144372">
    <property type="component" value="Unassembled WGS sequence"/>
</dbReference>
<evidence type="ECO:0000256" key="8">
    <source>
        <dbReference type="ARBA" id="ARBA00025705"/>
    </source>
</evidence>
<dbReference type="InterPro" id="IPR014776">
    <property type="entry name" value="4pyrrole_Mease_sub2"/>
</dbReference>
<dbReference type="FunFam" id="3.40.1010.10:FF:000001">
    <property type="entry name" value="Siroheme synthase"/>
    <property type="match status" value="1"/>
</dbReference>